<dbReference type="Gene3D" id="3.40.50.150">
    <property type="entry name" value="Vaccinia Virus protein VP39"/>
    <property type="match status" value="1"/>
</dbReference>
<keyword evidence="2" id="KW-0489">Methyltransferase</keyword>
<proteinExistence type="predicted"/>
<dbReference type="STRING" id="99656.SAMN05421659_102378"/>
<dbReference type="RefSeq" id="WP_092450887.1">
    <property type="nucleotide sequence ID" value="NZ_FOJI01000002.1"/>
</dbReference>
<keyword evidence="2" id="KW-0808">Transferase</keyword>
<sequence length="231" mass="26719">MENHLELVAKSYDKGIDLGRRGIDLYKELPEHIRNNPGYPLFQKMQMDGILSDSGRQEIIDYLSPTTDMNFIDLGCCLNLMFGGYNKWPSTYYGVDISSKTIQLLHEFVAKNNLTIGSLYCGSMHETPFDTNFFEIGACIGSLEYFEKDFVEKAITEVYRILKPYAKFVLDVPDIGSPECEITMVIEEYLGRTDKFDMSCYEFEDMLEDYFEIEIKEKVGPMIQYFLSCKK</sequence>
<dbReference type="OrthoDB" id="9811589at2"/>
<dbReference type="EMBL" id="FOJI01000002">
    <property type="protein sequence ID" value="SEV96068.1"/>
    <property type="molecule type" value="Genomic_DNA"/>
</dbReference>
<dbReference type="AlphaFoldDB" id="A0A1I0N5M9"/>
<evidence type="ECO:0000313" key="3">
    <source>
        <dbReference type="Proteomes" id="UP000199701"/>
    </source>
</evidence>
<gene>
    <name evidence="2" type="ORF">SAMN05421659_102378</name>
</gene>
<reference evidence="2 3" key="1">
    <citation type="submission" date="2016-10" db="EMBL/GenBank/DDBJ databases">
        <authorList>
            <person name="de Groot N.N."/>
        </authorList>
    </citation>
    <scope>NUCLEOTIDE SEQUENCE [LARGE SCALE GENOMIC DNA]</scope>
    <source>
        <strain evidence="2 3">DSM 9179</strain>
    </source>
</reference>
<dbReference type="GO" id="GO:0032259">
    <property type="term" value="P:methylation"/>
    <property type="evidence" value="ECO:0007669"/>
    <property type="project" value="UniProtKB-KW"/>
</dbReference>
<dbReference type="InterPro" id="IPR029063">
    <property type="entry name" value="SAM-dependent_MTases_sf"/>
</dbReference>
<dbReference type="Proteomes" id="UP000199701">
    <property type="component" value="Unassembled WGS sequence"/>
</dbReference>
<accession>A0A1I0N5M9</accession>
<dbReference type="SUPFAM" id="SSF53335">
    <property type="entry name" value="S-adenosyl-L-methionine-dependent methyltransferases"/>
    <property type="match status" value="1"/>
</dbReference>
<dbReference type="InterPro" id="IPR013216">
    <property type="entry name" value="Methyltransf_11"/>
</dbReference>
<dbReference type="Pfam" id="PF08241">
    <property type="entry name" value="Methyltransf_11"/>
    <property type="match status" value="1"/>
</dbReference>
<dbReference type="GO" id="GO:0008757">
    <property type="term" value="F:S-adenosylmethionine-dependent methyltransferase activity"/>
    <property type="evidence" value="ECO:0007669"/>
    <property type="project" value="InterPro"/>
</dbReference>
<name>A0A1I0N5M9_9FIRM</name>
<protein>
    <submittedName>
        <fullName evidence="2">Methyltransferase domain-containing protein</fullName>
    </submittedName>
</protein>
<keyword evidence="3" id="KW-1185">Reference proteome</keyword>
<organism evidence="2 3">
    <name type="scientific">[Clostridium] fimetarium</name>
    <dbReference type="NCBI Taxonomy" id="99656"/>
    <lineage>
        <taxon>Bacteria</taxon>
        <taxon>Bacillati</taxon>
        <taxon>Bacillota</taxon>
        <taxon>Clostridia</taxon>
        <taxon>Lachnospirales</taxon>
        <taxon>Lachnospiraceae</taxon>
    </lineage>
</organism>
<feature type="domain" description="Methyltransferase type 11" evidence="1">
    <location>
        <begin position="73"/>
        <end position="169"/>
    </location>
</feature>
<evidence type="ECO:0000313" key="2">
    <source>
        <dbReference type="EMBL" id="SEV96068.1"/>
    </source>
</evidence>
<evidence type="ECO:0000259" key="1">
    <source>
        <dbReference type="Pfam" id="PF08241"/>
    </source>
</evidence>